<name>A0A1N6JE41_9BACT</name>
<dbReference type="OrthoDB" id="9811006at2"/>
<protein>
    <submittedName>
        <fullName evidence="2">Polyisoprenoid-binding protein YceI</fullName>
    </submittedName>
</protein>
<gene>
    <name evidence="2" type="ORF">SAMN04488055_3903</name>
</gene>
<dbReference type="Pfam" id="PF04264">
    <property type="entry name" value="YceI"/>
    <property type="match status" value="1"/>
</dbReference>
<dbReference type="SUPFAM" id="SSF101874">
    <property type="entry name" value="YceI-like"/>
    <property type="match status" value="1"/>
</dbReference>
<sequence length="175" mass="19430">MATWKIDALHSEIEFKVKHLMITNVTGYFGEYDATLSGDKEDFSDAKITFESNVSSISTKNAQRDEHLKSEDFFDAANHPKITFASTEVKKKDAENFVLKGDLTIRGNTRPVELNVEYTGLTVDPYGQTKAGFELTGKINRKDFGLTWTATTEAGGLVVSDEVRLIAAVQMIKQA</sequence>
<dbReference type="PANTHER" id="PTHR34406:SF1">
    <property type="entry name" value="PROTEIN YCEI"/>
    <property type="match status" value="1"/>
</dbReference>
<accession>A0A1N6JE41</accession>
<dbReference type="InterPro" id="IPR007372">
    <property type="entry name" value="Lipid/polyisoprenoid-bd_YceI"/>
</dbReference>
<dbReference type="InterPro" id="IPR036761">
    <property type="entry name" value="TTHA0802/YceI-like_sf"/>
</dbReference>
<dbReference type="AlphaFoldDB" id="A0A1N6JE41"/>
<dbReference type="SMART" id="SM00867">
    <property type="entry name" value="YceI"/>
    <property type="match status" value="1"/>
</dbReference>
<dbReference type="RefSeq" id="WP_074241166.1">
    <property type="nucleotide sequence ID" value="NZ_FSRA01000002.1"/>
</dbReference>
<feature type="domain" description="Lipid/polyisoprenoid-binding YceI-like" evidence="1">
    <location>
        <begin position="3"/>
        <end position="172"/>
    </location>
</feature>
<dbReference type="EMBL" id="FSRA01000002">
    <property type="protein sequence ID" value="SIO42461.1"/>
    <property type="molecule type" value="Genomic_DNA"/>
</dbReference>
<dbReference type="Gene3D" id="2.40.128.110">
    <property type="entry name" value="Lipid/polyisoprenoid-binding, YceI-like"/>
    <property type="match status" value="1"/>
</dbReference>
<keyword evidence="3" id="KW-1185">Reference proteome</keyword>
<evidence type="ECO:0000259" key="1">
    <source>
        <dbReference type="SMART" id="SM00867"/>
    </source>
</evidence>
<dbReference type="Proteomes" id="UP000185003">
    <property type="component" value="Unassembled WGS sequence"/>
</dbReference>
<dbReference type="PANTHER" id="PTHR34406">
    <property type="entry name" value="PROTEIN YCEI"/>
    <property type="match status" value="1"/>
</dbReference>
<proteinExistence type="predicted"/>
<reference evidence="2 3" key="1">
    <citation type="submission" date="2016-11" db="EMBL/GenBank/DDBJ databases">
        <authorList>
            <person name="Jaros S."/>
            <person name="Januszkiewicz K."/>
            <person name="Wedrychowicz H."/>
        </authorList>
    </citation>
    <scope>NUCLEOTIDE SEQUENCE [LARGE SCALE GENOMIC DNA]</scope>
    <source>
        <strain evidence="2 3">DSM 24787</strain>
    </source>
</reference>
<evidence type="ECO:0000313" key="3">
    <source>
        <dbReference type="Proteomes" id="UP000185003"/>
    </source>
</evidence>
<evidence type="ECO:0000313" key="2">
    <source>
        <dbReference type="EMBL" id="SIO42461.1"/>
    </source>
</evidence>
<organism evidence="2 3">
    <name type="scientific">Chitinophaga niabensis</name>
    <dbReference type="NCBI Taxonomy" id="536979"/>
    <lineage>
        <taxon>Bacteria</taxon>
        <taxon>Pseudomonadati</taxon>
        <taxon>Bacteroidota</taxon>
        <taxon>Chitinophagia</taxon>
        <taxon>Chitinophagales</taxon>
        <taxon>Chitinophagaceae</taxon>
        <taxon>Chitinophaga</taxon>
    </lineage>
</organism>
<dbReference type="STRING" id="536979.SAMN04488055_3903"/>